<protein>
    <submittedName>
        <fullName evidence="2">BadF-type ATPase</fullName>
    </submittedName>
</protein>
<dbReference type="Pfam" id="PF01869">
    <property type="entry name" value="BcrAD_BadFG"/>
    <property type="match status" value="1"/>
</dbReference>
<reference evidence="2 3" key="2">
    <citation type="submission" date="2022-06" db="EMBL/GenBank/DDBJ databases">
        <title>Genomic Encyclopedia of Type Strains, Phase I: the one thousand microbial genomes (KMG-I) project.</title>
        <authorList>
            <person name="Kyrpides N."/>
        </authorList>
    </citation>
    <scope>NUCLEOTIDE SEQUENCE [LARGE SCALE GENOMIC DNA]</scope>
    <source>
        <strain evidence="2 3">DSM 43889</strain>
    </source>
</reference>
<dbReference type="PANTHER" id="PTHR43190:SF3">
    <property type="entry name" value="N-ACETYL-D-GLUCOSAMINE KINASE"/>
    <property type="match status" value="1"/>
</dbReference>
<proteinExistence type="predicted"/>
<dbReference type="PANTHER" id="PTHR43190">
    <property type="entry name" value="N-ACETYL-D-GLUCOSAMINE KINASE"/>
    <property type="match status" value="1"/>
</dbReference>
<dbReference type="InterPro" id="IPR002731">
    <property type="entry name" value="ATPase_BadF"/>
</dbReference>
<dbReference type="EMBL" id="AUBJ02000001">
    <property type="protein sequence ID" value="MCP2332614.1"/>
    <property type="molecule type" value="Genomic_DNA"/>
</dbReference>
<organism evidence="2 3">
    <name type="scientific">Actinoalloteichus caeruleus DSM 43889</name>
    <dbReference type="NCBI Taxonomy" id="1120930"/>
    <lineage>
        <taxon>Bacteria</taxon>
        <taxon>Bacillati</taxon>
        <taxon>Actinomycetota</taxon>
        <taxon>Actinomycetes</taxon>
        <taxon>Pseudonocardiales</taxon>
        <taxon>Pseudonocardiaceae</taxon>
        <taxon>Actinoalloteichus</taxon>
        <taxon>Actinoalloteichus cyanogriseus</taxon>
    </lineage>
</organism>
<reference evidence="2 3" key="1">
    <citation type="submission" date="2013-07" db="EMBL/GenBank/DDBJ databases">
        <authorList>
            <consortium name="DOE Joint Genome Institute"/>
            <person name="Reeve W."/>
            <person name="Huntemann M."/>
            <person name="Han J."/>
            <person name="Chen A."/>
            <person name="Kyrpides N."/>
            <person name="Mavromatis K."/>
            <person name="Markowitz V."/>
            <person name="Palaniappan K."/>
            <person name="Ivanova N."/>
            <person name="Schaumberg A."/>
            <person name="Pati A."/>
            <person name="Liolios K."/>
            <person name="Nordberg H.P."/>
            <person name="Cantor M.N."/>
            <person name="Hua S.X."/>
            <person name="Woyke T."/>
        </authorList>
    </citation>
    <scope>NUCLEOTIDE SEQUENCE [LARGE SCALE GENOMIC DNA]</scope>
    <source>
        <strain evidence="2 3">DSM 43889</strain>
    </source>
</reference>
<gene>
    <name evidence="2" type="ORF">G443_002884</name>
</gene>
<evidence type="ECO:0000313" key="3">
    <source>
        <dbReference type="Proteomes" id="UP000791080"/>
    </source>
</evidence>
<keyword evidence="3" id="KW-1185">Reference proteome</keyword>
<dbReference type="InterPro" id="IPR052519">
    <property type="entry name" value="Euk-type_GlcNAc_Kinase"/>
</dbReference>
<accession>A0ABT1JJY9</accession>
<sequence>MNTAAEFVLGLDVGGTSTRALLAGLDGTRVRVSRRGGGNPNAHPPEIAVREVGAAMRSALGSLDPGLVRYVVLGLAGASKMTDPRVRELFDESWRSLGLRCPVDVIDDCEVAFASATAEPTGSVVIAGTGSVLGAVDQGRLVRTAGGHGWLLGDEGSAFWLGREAVRLTLRELDADSPGGALSHAVLAALVVEVPGGLPPDRRDRITLKQRLLTAVNGRPPIDLAALAPLVDTSVGEGHAPAAEIARAGALALATGLALIRPPSDTTPLVMGGSVLGEGTSVGAVVRAELARRWGGTPLAAGDAAAGAAWLALNRLAGRRQARITHRRLLGHDQDPVLSP</sequence>
<evidence type="ECO:0000313" key="2">
    <source>
        <dbReference type="EMBL" id="MCP2332614.1"/>
    </source>
</evidence>
<dbReference type="SUPFAM" id="SSF53067">
    <property type="entry name" value="Actin-like ATPase domain"/>
    <property type="match status" value="2"/>
</dbReference>
<evidence type="ECO:0000259" key="1">
    <source>
        <dbReference type="Pfam" id="PF01869"/>
    </source>
</evidence>
<dbReference type="Proteomes" id="UP000791080">
    <property type="component" value="Unassembled WGS sequence"/>
</dbReference>
<comment type="caution">
    <text evidence="2">The sequence shown here is derived from an EMBL/GenBank/DDBJ whole genome shotgun (WGS) entry which is preliminary data.</text>
</comment>
<name>A0ABT1JJY9_ACTCY</name>
<feature type="domain" description="ATPase BadF/BadG/BcrA/BcrD type" evidence="1">
    <location>
        <begin position="9"/>
        <end position="312"/>
    </location>
</feature>
<dbReference type="RefSeq" id="WP_035291315.1">
    <property type="nucleotide sequence ID" value="NZ_AUBJ02000001.1"/>
</dbReference>
<dbReference type="InterPro" id="IPR043129">
    <property type="entry name" value="ATPase_NBD"/>
</dbReference>
<dbReference type="Gene3D" id="3.30.420.40">
    <property type="match status" value="2"/>
</dbReference>